<feature type="domain" description="Beta-lactamase-related" evidence="2">
    <location>
        <begin position="11"/>
        <end position="90"/>
    </location>
</feature>
<dbReference type="InterPro" id="IPR001466">
    <property type="entry name" value="Beta-lactam-related"/>
</dbReference>
<dbReference type="EMBL" id="JBHSKJ010000021">
    <property type="protein sequence ID" value="MFC5148870.1"/>
    <property type="molecule type" value="Genomic_DNA"/>
</dbReference>
<dbReference type="InterPro" id="IPR050491">
    <property type="entry name" value="AmpC-like"/>
</dbReference>
<dbReference type="Gene3D" id="3.40.710.10">
    <property type="entry name" value="DD-peptidase/beta-lactamase superfamily"/>
    <property type="match status" value="1"/>
</dbReference>
<evidence type="ECO:0000313" key="3">
    <source>
        <dbReference type="EMBL" id="MFC5148870.1"/>
    </source>
</evidence>
<sequence length="138" mass="14760">MGPALDGIVAEGVPGAIAEVRDRDRVWRAGSGTADLRDGRRAKPGDRFRAGSVTKTFVAMVVLQLADEGGLGLDDPVGSHLPGLVSDGGRRRARHRTPTARAHQRNPELHRRAPARRRPQTRAPGLPPRLPGSSSSSR</sequence>
<dbReference type="RefSeq" id="WP_382048924.1">
    <property type="nucleotide sequence ID" value="NZ_JBHSKJ010000021.1"/>
</dbReference>
<evidence type="ECO:0000259" key="2">
    <source>
        <dbReference type="Pfam" id="PF00144"/>
    </source>
</evidence>
<dbReference type="InterPro" id="IPR012338">
    <property type="entry name" value="Beta-lactam/transpept-like"/>
</dbReference>
<accession>A0ABW0A554</accession>
<keyword evidence="4" id="KW-1185">Reference proteome</keyword>
<organism evidence="3 4">
    <name type="scientific">Streptomyces aureoversilis</name>
    <dbReference type="NCBI Taxonomy" id="67277"/>
    <lineage>
        <taxon>Bacteria</taxon>
        <taxon>Bacillati</taxon>
        <taxon>Actinomycetota</taxon>
        <taxon>Actinomycetes</taxon>
        <taxon>Kitasatosporales</taxon>
        <taxon>Streptomycetaceae</taxon>
        <taxon>Streptomyces</taxon>
    </lineage>
</organism>
<gene>
    <name evidence="3" type="ORF">ACFPP6_29805</name>
</gene>
<proteinExistence type="predicted"/>
<dbReference type="SUPFAM" id="SSF56601">
    <property type="entry name" value="beta-lactamase/transpeptidase-like"/>
    <property type="match status" value="1"/>
</dbReference>
<name>A0ABW0A554_9ACTN</name>
<dbReference type="PANTHER" id="PTHR46825:SF7">
    <property type="entry name" value="D-ALANYL-D-ALANINE CARBOXYPEPTIDASE"/>
    <property type="match status" value="1"/>
</dbReference>
<evidence type="ECO:0000256" key="1">
    <source>
        <dbReference type="SAM" id="MobiDB-lite"/>
    </source>
</evidence>
<dbReference type="Proteomes" id="UP001596222">
    <property type="component" value="Unassembled WGS sequence"/>
</dbReference>
<dbReference type="GO" id="GO:0016787">
    <property type="term" value="F:hydrolase activity"/>
    <property type="evidence" value="ECO:0007669"/>
    <property type="project" value="UniProtKB-KW"/>
</dbReference>
<evidence type="ECO:0000313" key="4">
    <source>
        <dbReference type="Proteomes" id="UP001596222"/>
    </source>
</evidence>
<dbReference type="Pfam" id="PF00144">
    <property type="entry name" value="Beta-lactamase"/>
    <property type="match status" value="1"/>
</dbReference>
<keyword evidence="3" id="KW-0378">Hydrolase</keyword>
<feature type="compositionally biased region" description="Basic residues" evidence="1">
    <location>
        <begin position="91"/>
        <end position="104"/>
    </location>
</feature>
<protein>
    <submittedName>
        <fullName evidence="3">Serine hydrolase</fullName>
    </submittedName>
</protein>
<reference evidence="4" key="1">
    <citation type="journal article" date="2019" name="Int. J. Syst. Evol. Microbiol.">
        <title>The Global Catalogue of Microorganisms (GCM) 10K type strain sequencing project: providing services to taxonomists for standard genome sequencing and annotation.</title>
        <authorList>
            <consortium name="The Broad Institute Genomics Platform"/>
            <consortium name="The Broad Institute Genome Sequencing Center for Infectious Disease"/>
            <person name="Wu L."/>
            <person name="Ma J."/>
        </authorList>
    </citation>
    <scope>NUCLEOTIDE SEQUENCE [LARGE SCALE GENOMIC DNA]</scope>
    <source>
        <strain evidence="4">CGMCC 4.1641</strain>
    </source>
</reference>
<feature type="region of interest" description="Disordered" evidence="1">
    <location>
        <begin position="69"/>
        <end position="138"/>
    </location>
</feature>
<dbReference type="PANTHER" id="PTHR46825">
    <property type="entry name" value="D-ALANYL-D-ALANINE-CARBOXYPEPTIDASE/ENDOPEPTIDASE AMPH"/>
    <property type="match status" value="1"/>
</dbReference>
<comment type="caution">
    <text evidence="3">The sequence shown here is derived from an EMBL/GenBank/DDBJ whole genome shotgun (WGS) entry which is preliminary data.</text>
</comment>